<dbReference type="EMBL" id="CP019640">
    <property type="protein sequence ID" value="AQQ52525.1"/>
    <property type="molecule type" value="Genomic_DNA"/>
</dbReference>
<reference evidence="2 3" key="1">
    <citation type="submission" date="2017-02" db="EMBL/GenBank/DDBJ databases">
        <title>The complete genomic sequence of a novel cold adapted crude oil-degrading bacterium Planococcus qaidamina Y42.</title>
        <authorList>
            <person name="Yang R."/>
        </authorList>
    </citation>
    <scope>NUCLEOTIDE SEQUENCE [LARGE SCALE GENOMIC DNA]</scope>
    <source>
        <strain evidence="2 3">Y42</strain>
    </source>
</reference>
<gene>
    <name evidence="2" type="ORF">B0X71_05060</name>
</gene>
<organism evidence="2 3">
    <name type="scientific">Planococcus lenghuensis</name>
    <dbReference type="NCBI Taxonomy" id="2213202"/>
    <lineage>
        <taxon>Bacteria</taxon>
        <taxon>Bacillati</taxon>
        <taxon>Bacillota</taxon>
        <taxon>Bacilli</taxon>
        <taxon>Bacillales</taxon>
        <taxon>Caryophanaceae</taxon>
        <taxon>Planococcus</taxon>
    </lineage>
</organism>
<dbReference type="OrthoDB" id="1925744at2"/>
<keyword evidence="1" id="KW-0812">Transmembrane</keyword>
<evidence type="ECO:0000256" key="1">
    <source>
        <dbReference type="SAM" id="Phobius"/>
    </source>
</evidence>
<sequence>MRTAIALLWLTGIFEALLGIPFFGGAYVLSTGWTALGIMFVLHAITLFFCIRERAPKIGPILGLITSLIAVIPVIGMIMHWITAVVLIMSAIAAGKNTERRTMTKDQL</sequence>
<dbReference type="AlphaFoldDB" id="A0A1Q2KWC8"/>
<feature type="transmembrane region" description="Helical" evidence="1">
    <location>
        <begin position="29"/>
        <end position="49"/>
    </location>
</feature>
<dbReference type="KEGG" id="pmar:B0X71_05060"/>
<name>A0A1Q2KWC8_9BACL</name>
<keyword evidence="3" id="KW-1185">Reference proteome</keyword>
<dbReference type="Proteomes" id="UP000188184">
    <property type="component" value="Chromosome"/>
</dbReference>
<keyword evidence="1" id="KW-1133">Transmembrane helix</keyword>
<feature type="transmembrane region" description="Helical" evidence="1">
    <location>
        <begin position="61"/>
        <end position="94"/>
    </location>
</feature>
<accession>A0A1Q2KWC8</accession>
<evidence type="ECO:0000313" key="3">
    <source>
        <dbReference type="Proteomes" id="UP000188184"/>
    </source>
</evidence>
<evidence type="ECO:0000313" key="2">
    <source>
        <dbReference type="EMBL" id="AQQ52525.1"/>
    </source>
</evidence>
<protein>
    <submittedName>
        <fullName evidence="2">Uncharacterized protein</fullName>
    </submittedName>
</protein>
<proteinExistence type="predicted"/>
<dbReference type="RefSeq" id="WP_077588409.1">
    <property type="nucleotide sequence ID" value="NZ_CP019640.1"/>
</dbReference>
<keyword evidence="1" id="KW-0472">Membrane</keyword>